<keyword evidence="3" id="KW-1185">Reference proteome</keyword>
<evidence type="ECO:0000313" key="3">
    <source>
        <dbReference type="Proteomes" id="UP001150538"/>
    </source>
</evidence>
<sequence length="147" mass="15651">MPFTLGASNTFKKDECCTTQGEGYKGCANTGADNTAFLLCQNDRFIEMNCPSGTKCIDTTTGQIHCSPIQASGDNNIDEEDCDGSESKNPEGTYEPTEADTAELIKQCYDEGKDDCGDGGYGPGDNTDSDSDSDIDSDVDDDSDCDE</sequence>
<organism evidence="2 3">
    <name type="scientific">Mycoemilia scoparia</name>
    <dbReference type="NCBI Taxonomy" id="417184"/>
    <lineage>
        <taxon>Eukaryota</taxon>
        <taxon>Fungi</taxon>
        <taxon>Fungi incertae sedis</taxon>
        <taxon>Zoopagomycota</taxon>
        <taxon>Kickxellomycotina</taxon>
        <taxon>Kickxellomycetes</taxon>
        <taxon>Kickxellales</taxon>
        <taxon>Kickxellaceae</taxon>
        <taxon>Mycoemilia</taxon>
    </lineage>
</organism>
<evidence type="ECO:0000313" key="2">
    <source>
        <dbReference type="EMBL" id="KAJ1914459.1"/>
    </source>
</evidence>
<gene>
    <name evidence="2" type="ORF">H4219_004786</name>
</gene>
<evidence type="ECO:0000256" key="1">
    <source>
        <dbReference type="SAM" id="MobiDB-lite"/>
    </source>
</evidence>
<dbReference type="Proteomes" id="UP001150538">
    <property type="component" value="Unassembled WGS sequence"/>
</dbReference>
<feature type="compositionally biased region" description="Acidic residues" evidence="1">
    <location>
        <begin position="127"/>
        <end position="147"/>
    </location>
</feature>
<comment type="caution">
    <text evidence="2">The sequence shown here is derived from an EMBL/GenBank/DDBJ whole genome shotgun (WGS) entry which is preliminary data.</text>
</comment>
<dbReference type="AlphaFoldDB" id="A0A9W7ZX47"/>
<name>A0A9W7ZX47_9FUNG</name>
<protein>
    <submittedName>
        <fullName evidence="2">Uncharacterized protein</fullName>
    </submittedName>
</protein>
<feature type="region of interest" description="Disordered" evidence="1">
    <location>
        <begin position="68"/>
        <end position="147"/>
    </location>
</feature>
<reference evidence="2" key="1">
    <citation type="submission" date="2022-07" db="EMBL/GenBank/DDBJ databases">
        <title>Phylogenomic reconstructions and comparative analyses of Kickxellomycotina fungi.</title>
        <authorList>
            <person name="Reynolds N.K."/>
            <person name="Stajich J.E."/>
            <person name="Barry K."/>
            <person name="Grigoriev I.V."/>
            <person name="Crous P."/>
            <person name="Smith M.E."/>
        </authorList>
    </citation>
    <scope>NUCLEOTIDE SEQUENCE</scope>
    <source>
        <strain evidence="2">NBRC 100468</strain>
    </source>
</reference>
<accession>A0A9W7ZX47</accession>
<proteinExistence type="predicted"/>
<dbReference type="EMBL" id="JANBPU010000197">
    <property type="protein sequence ID" value="KAJ1914459.1"/>
    <property type="molecule type" value="Genomic_DNA"/>
</dbReference>